<evidence type="ECO:0000313" key="2">
    <source>
        <dbReference type="EMBL" id="RJS47385.1"/>
    </source>
</evidence>
<feature type="coiled-coil region" evidence="1">
    <location>
        <begin position="327"/>
        <end position="384"/>
    </location>
</feature>
<gene>
    <name evidence="2" type="ORF">D4739_14950</name>
</gene>
<evidence type="ECO:0000256" key="1">
    <source>
        <dbReference type="SAM" id="Coils"/>
    </source>
</evidence>
<dbReference type="Proteomes" id="UP000276542">
    <property type="component" value="Unassembled WGS sequence"/>
</dbReference>
<sequence length="416" mass="46247">MSAQQDSTPSNDWGRVAEDRTVFVRTADGERAVGQYPEGSPEEALKFFTDRFDALAFEVDLLEQRIKSGALGPDEAAGSVKKVKDQVVDAHAVGDLDSLVVRLDALGTVIAEAREVRKAERAAKTAESRARKEQIVAEAEKLAESSDWRNGANRLRDLLEEWKGLPRLDRASDDTLWRRFSTARTAYTRHRKSHFAEQNEKRDAARVIKEKLATQAEALAGSTEWGPTAGQFRDLMQQWKNAGPAPRDVDDALWKRFRGAQDTFFAARDAENAALDEEFAANAVVKEALLVEAEALLPITDLDAAKKTFRDIAERWEAAGKVPRDKIKDLEGRLRKVETALRGVEDEQWKKTDPEKSARADGMVAQLEKAIADLQADLAKARAAGNDKKVRDLEENIAGRTQFLEMAKKVSSEFSG</sequence>
<dbReference type="InterPro" id="IPR007139">
    <property type="entry name" value="DUF349"/>
</dbReference>
<name>A0A3A5HD24_9ACTN</name>
<protein>
    <submittedName>
        <fullName evidence="2">DUF349 domain-containing protein</fullName>
    </submittedName>
</protein>
<proteinExistence type="predicted"/>
<keyword evidence="3" id="KW-1185">Reference proteome</keyword>
<comment type="caution">
    <text evidence="2">The sequence shown here is derived from an EMBL/GenBank/DDBJ whole genome shotgun (WGS) entry which is preliminary data.</text>
</comment>
<organism evidence="2 3">
    <name type="scientific">Nocardioides cavernaquae</name>
    <dbReference type="NCBI Taxonomy" id="2321396"/>
    <lineage>
        <taxon>Bacteria</taxon>
        <taxon>Bacillati</taxon>
        <taxon>Actinomycetota</taxon>
        <taxon>Actinomycetes</taxon>
        <taxon>Propionibacteriales</taxon>
        <taxon>Nocardioidaceae</taxon>
        <taxon>Nocardioides</taxon>
    </lineage>
</organism>
<keyword evidence="1" id="KW-0175">Coiled coil</keyword>
<dbReference type="AlphaFoldDB" id="A0A3A5HD24"/>
<dbReference type="RefSeq" id="WP_120061350.1">
    <property type="nucleotide sequence ID" value="NZ_QYRP01000002.1"/>
</dbReference>
<dbReference type="EMBL" id="QYRP01000002">
    <property type="protein sequence ID" value="RJS47385.1"/>
    <property type="molecule type" value="Genomic_DNA"/>
</dbReference>
<accession>A0A3A5HD24</accession>
<reference evidence="3" key="1">
    <citation type="submission" date="2018-09" db="EMBL/GenBank/DDBJ databases">
        <authorList>
            <person name="Zhu H."/>
        </authorList>
    </citation>
    <scope>NUCLEOTIDE SEQUENCE [LARGE SCALE GENOMIC DNA]</scope>
    <source>
        <strain evidence="3">K1W22B-1</strain>
    </source>
</reference>
<dbReference type="Pfam" id="PF03993">
    <property type="entry name" value="DUF349"/>
    <property type="match status" value="3"/>
</dbReference>
<dbReference type="OrthoDB" id="5422202at2"/>
<evidence type="ECO:0000313" key="3">
    <source>
        <dbReference type="Proteomes" id="UP000276542"/>
    </source>
</evidence>